<name>A0ABZ3FNR6_9ACTN</name>
<evidence type="ECO:0008006" key="3">
    <source>
        <dbReference type="Google" id="ProtNLM"/>
    </source>
</evidence>
<evidence type="ECO:0000313" key="1">
    <source>
        <dbReference type="EMBL" id="XAN07693.1"/>
    </source>
</evidence>
<proteinExistence type="predicted"/>
<gene>
    <name evidence="1" type="ORF">AADG42_10405</name>
</gene>
<reference evidence="1 2" key="1">
    <citation type="submission" date="2024-04" db="EMBL/GenBank/DDBJ databases">
        <title>Isolation of an actinomycete strain from pig manure.</title>
        <authorList>
            <person name="Gong T."/>
            <person name="Yu Z."/>
            <person name="An M."/>
            <person name="Wei C."/>
            <person name="Yang W."/>
            <person name="Liu L."/>
        </authorList>
    </citation>
    <scope>NUCLEOTIDE SEQUENCE [LARGE SCALE GENOMIC DNA]</scope>
    <source>
        <strain evidence="1 2">ZF39</strain>
    </source>
</reference>
<sequence>MESAELASAAADLSHPTEGLKAVASLRLLVETLEFRQVEGALRAGLSWTEVAELLGVTRQAVHKKYSKRIDPTINVPRRERR</sequence>
<protein>
    <recommendedName>
        <fullName evidence="3">RNA polymerase subunit sigma-70</fullName>
    </recommendedName>
</protein>
<keyword evidence="2" id="KW-1185">Reference proteome</keyword>
<organism evidence="1 2">
    <name type="scientific">Ammonicoccus fulvus</name>
    <dbReference type="NCBI Taxonomy" id="3138240"/>
    <lineage>
        <taxon>Bacteria</taxon>
        <taxon>Bacillati</taxon>
        <taxon>Actinomycetota</taxon>
        <taxon>Actinomycetes</taxon>
        <taxon>Propionibacteriales</taxon>
        <taxon>Propionibacteriaceae</taxon>
        <taxon>Ammonicoccus</taxon>
    </lineage>
</organism>
<dbReference type="RefSeq" id="WP_425309147.1">
    <property type="nucleotide sequence ID" value="NZ_CP154795.1"/>
</dbReference>
<dbReference type="Proteomes" id="UP001442841">
    <property type="component" value="Chromosome"/>
</dbReference>
<accession>A0ABZ3FNR6</accession>
<dbReference type="EMBL" id="CP154795">
    <property type="protein sequence ID" value="XAN07693.1"/>
    <property type="molecule type" value="Genomic_DNA"/>
</dbReference>
<evidence type="ECO:0000313" key="2">
    <source>
        <dbReference type="Proteomes" id="UP001442841"/>
    </source>
</evidence>